<dbReference type="AlphaFoldDB" id="A0AA38H611"/>
<evidence type="ECO:0000313" key="2">
    <source>
        <dbReference type="EMBL" id="KAI9634538.1"/>
    </source>
</evidence>
<organism evidence="2 3">
    <name type="scientific">Dioszegia hungarica</name>
    <dbReference type="NCBI Taxonomy" id="4972"/>
    <lineage>
        <taxon>Eukaryota</taxon>
        <taxon>Fungi</taxon>
        <taxon>Dikarya</taxon>
        <taxon>Basidiomycota</taxon>
        <taxon>Agaricomycotina</taxon>
        <taxon>Tremellomycetes</taxon>
        <taxon>Tremellales</taxon>
        <taxon>Bulleribasidiaceae</taxon>
        <taxon>Dioszegia</taxon>
    </lineage>
</organism>
<keyword evidence="3" id="KW-1185">Reference proteome</keyword>
<comment type="caution">
    <text evidence="2">The sequence shown here is derived from an EMBL/GenBank/DDBJ whole genome shotgun (WGS) entry which is preliminary data.</text>
</comment>
<dbReference type="EMBL" id="JAKWFO010000007">
    <property type="protein sequence ID" value="KAI9634538.1"/>
    <property type="molecule type" value="Genomic_DNA"/>
</dbReference>
<evidence type="ECO:0000256" key="1">
    <source>
        <dbReference type="SAM" id="MobiDB-lite"/>
    </source>
</evidence>
<evidence type="ECO:0000313" key="3">
    <source>
        <dbReference type="Proteomes" id="UP001164286"/>
    </source>
</evidence>
<dbReference type="RefSeq" id="XP_052944315.1">
    <property type="nucleotide sequence ID" value="XM_053089910.1"/>
</dbReference>
<name>A0AA38H611_9TREE</name>
<dbReference type="GeneID" id="77729115"/>
<dbReference type="Proteomes" id="UP001164286">
    <property type="component" value="Unassembled WGS sequence"/>
</dbReference>
<feature type="region of interest" description="Disordered" evidence="1">
    <location>
        <begin position="39"/>
        <end position="108"/>
    </location>
</feature>
<sequence>MKAASGCMRCLRRSLASRSSTHDTAGSIRAARSIFSTSTLRSDLPPSASTTELEQQRQAAKQRAWYLDPSDSAPPPSLAPSSKPRFTTFDPSSTLPTAAPALPARPLPDNAPSHFAPLHHFLTTLELLEPSSVVFLHTPSSGSLQRDEEELGVGGIGARWEWVVVAVVRGRGKGVVGRAERAVRLWSKVVDEGGAKEDA</sequence>
<protein>
    <submittedName>
        <fullName evidence="2">Uncharacterized protein</fullName>
    </submittedName>
</protein>
<reference evidence="2" key="1">
    <citation type="journal article" date="2022" name="G3 (Bethesda)">
        <title>High quality genome of the basidiomycete yeast Dioszegia hungarica PDD-24b-2 isolated from cloud water.</title>
        <authorList>
            <person name="Jarrige D."/>
            <person name="Haridas S."/>
            <person name="Bleykasten-Grosshans C."/>
            <person name="Joly M."/>
            <person name="Nadalig T."/>
            <person name="Sancelme M."/>
            <person name="Vuilleumier S."/>
            <person name="Grigoriev I.V."/>
            <person name="Amato P."/>
            <person name="Bringel F."/>
        </authorList>
    </citation>
    <scope>NUCLEOTIDE SEQUENCE</scope>
    <source>
        <strain evidence="2">PDD-24b-2</strain>
    </source>
</reference>
<feature type="compositionally biased region" description="Low complexity" evidence="1">
    <location>
        <begin position="90"/>
        <end position="108"/>
    </location>
</feature>
<gene>
    <name evidence="2" type="ORF">MKK02DRAFT_38067</name>
</gene>
<accession>A0AA38H611</accession>
<feature type="compositionally biased region" description="Polar residues" evidence="1">
    <location>
        <begin position="39"/>
        <end position="59"/>
    </location>
</feature>
<proteinExistence type="predicted"/>